<comment type="caution">
    <text evidence="9">The sequence shown here is derived from an EMBL/GenBank/DDBJ whole genome shotgun (WGS) entry which is preliminary data.</text>
</comment>
<keyword evidence="3" id="KW-0813">Transport</keyword>
<evidence type="ECO:0000256" key="5">
    <source>
        <dbReference type="ARBA" id="ARBA00022692"/>
    </source>
</evidence>
<evidence type="ECO:0000256" key="1">
    <source>
        <dbReference type="ARBA" id="ARBA00004651"/>
    </source>
</evidence>
<feature type="transmembrane region" description="Helical" evidence="8">
    <location>
        <begin position="223"/>
        <end position="240"/>
    </location>
</feature>
<evidence type="ECO:0000256" key="8">
    <source>
        <dbReference type="SAM" id="Phobius"/>
    </source>
</evidence>
<feature type="transmembrane region" description="Helical" evidence="8">
    <location>
        <begin position="246"/>
        <end position="265"/>
    </location>
</feature>
<dbReference type="PANTHER" id="PTHR21716">
    <property type="entry name" value="TRANSMEMBRANE PROTEIN"/>
    <property type="match status" value="1"/>
</dbReference>
<dbReference type="GO" id="GO:0055085">
    <property type="term" value="P:transmembrane transport"/>
    <property type="evidence" value="ECO:0007669"/>
    <property type="project" value="TreeGrafter"/>
</dbReference>
<feature type="transmembrane region" description="Helical" evidence="8">
    <location>
        <begin position="315"/>
        <end position="342"/>
    </location>
</feature>
<keyword evidence="7 8" id="KW-0472">Membrane</keyword>
<feature type="transmembrane region" description="Helical" evidence="8">
    <location>
        <begin position="66"/>
        <end position="90"/>
    </location>
</feature>
<dbReference type="InterPro" id="IPR002549">
    <property type="entry name" value="AI-2E-like"/>
</dbReference>
<reference evidence="9 10" key="1">
    <citation type="submission" date="2021-05" db="EMBL/GenBank/DDBJ databases">
        <title>Novel Bacillus species.</title>
        <authorList>
            <person name="Liu G."/>
        </authorList>
    </citation>
    <scope>NUCLEOTIDE SEQUENCE [LARGE SCALE GENOMIC DNA]</scope>
    <source>
        <strain evidence="10">FJAT-49780</strain>
    </source>
</reference>
<sequence>MYKEKWFKIGIAIIMIFLIILLGTKVGFIFTPLVIIVKTLFPPIILAGVLYYILRPAVNLLSKKIPRTLSIVIMFIVIAGIGAGAVLLIGPVLQTQFNLLIENIPAYAQNIQQWVTSLTEKEWFLQFQQNDYFSIEKYTKQFEQNASMILQGFGSKIAGTFGFIVNMIMIFALVPFVLFFMLKDGKHAPKFLEKILPKRHQKEADEILEEMDNALSSYIQGQLIVSLCVGTLAFIGYLIIGLDYALILGVLAMATNVIPFVGPWIGTLPAVIVGLFTSPLQALLVVIVAVIVQQFESNLVSPFVMGKALNMHPLTIIFVLLIAGQFGGLLGLILAVPVYALLKVIVSHIYRYIRLE</sequence>
<proteinExistence type="inferred from homology"/>
<dbReference type="PANTHER" id="PTHR21716:SF53">
    <property type="entry name" value="PERMEASE PERM-RELATED"/>
    <property type="match status" value="1"/>
</dbReference>
<protein>
    <submittedName>
        <fullName evidence="9">AI-2E family transporter</fullName>
    </submittedName>
</protein>
<dbReference type="GO" id="GO:0005886">
    <property type="term" value="C:plasma membrane"/>
    <property type="evidence" value="ECO:0007669"/>
    <property type="project" value="UniProtKB-SubCell"/>
</dbReference>
<dbReference type="Proteomes" id="UP000681414">
    <property type="component" value="Unassembled WGS sequence"/>
</dbReference>
<dbReference type="RefSeq" id="WP_213123569.1">
    <property type="nucleotide sequence ID" value="NZ_JAGYPG010000001.1"/>
</dbReference>
<name>A0A942TAS1_9BACI</name>
<evidence type="ECO:0000256" key="3">
    <source>
        <dbReference type="ARBA" id="ARBA00022448"/>
    </source>
</evidence>
<keyword evidence="10" id="KW-1185">Reference proteome</keyword>
<dbReference type="AlphaFoldDB" id="A0A942TAS1"/>
<evidence type="ECO:0000256" key="7">
    <source>
        <dbReference type="ARBA" id="ARBA00023136"/>
    </source>
</evidence>
<comment type="subcellular location">
    <subcellularLocation>
        <location evidence="1">Cell membrane</location>
        <topology evidence="1">Multi-pass membrane protein</topology>
    </subcellularLocation>
</comment>
<evidence type="ECO:0000313" key="9">
    <source>
        <dbReference type="EMBL" id="MBS4194381.1"/>
    </source>
</evidence>
<accession>A0A942TAS1</accession>
<gene>
    <name evidence="9" type="ORF">KHA97_04760</name>
</gene>
<organism evidence="9 10">
    <name type="scientific">Lederbergia citri</name>
    <dbReference type="NCBI Taxonomy" id="2833580"/>
    <lineage>
        <taxon>Bacteria</taxon>
        <taxon>Bacillati</taxon>
        <taxon>Bacillota</taxon>
        <taxon>Bacilli</taxon>
        <taxon>Bacillales</taxon>
        <taxon>Bacillaceae</taxon>
        <taxon>Lederbergia</taxon>
    </lineage>
</organism>
<evidence type="ECO:0000256" key="6">
    <source>
        <dbReference type="ARBA" id="ARBA00022989"/>
    </source>
</evidence>
<keyword evidence="5 8" id="KW-0812">Transmembrane</keyword>
<feature type="transmembrane region" description="Helical" evidence="8">
    <location>
        <begin position="35"/>
        <end position="54"/>
    </location>
</feature>
<keyword evidence="4" id="KW-1003">Cell membrane</keyword>
<keyword evidence="6 8" id="KW-1133">Transmembrane helix</keyword>
<dbReference type="EMBL" id="JAGYPG010000001">
    <property type="protein sequence ID" value="MBS4194381.1"/>
    <property type="molecule type" value="Genomic_DNA"/>
</dbReference>
<evidence type="ECO:0000256" key="4">
    <source>
        <dbReference type="ARBA" id="ARBA00022475"/>
    </source>
</evidence>
<feature type="transmembrane region" description="Helical" evidence="8">
    <location>
        <begin position="272"/>
        <end position="295"/>
    </location>
</feature>
<feature type="transmembrane region" description="Helical" evidence="8">
    <location>
        <begin position="7"/>
        <end position="29"/>
    </location>
</feature>
<comment type="similarity">
    <text evidence="2">Belongs to the autoinducer-2 exporter (AI-2E) (TC 2.A.86) family.</text>
</comment>
<feature type="transmembrane region" description="Helical" evidence="8">
    <location>
        <begin position="157"/>
        <end position="182"/>
    </location>
</feature>
<dbReference type="Pfam" id="PF01594">
    <property type="entry name" value="AI-2E_transport"/>
    <property type="match status" value="1"/>
</dbReference>
<evidence type="ECO:0000313" key="10">
    <source>
        <dbReference type="Proteomes" id="UP000681414"/>
    </source>
</evidence>
<evidence type="ECO:0000256" key="2">
    <source>
        <dbReference type="ARBA" id="ARBA00009773"/>
    </source>
</evidence>